<proteinExistence type="predicted"/>
<keyword evidence="2" id="KW-0496">Mitochondrion</keyword>
<dbReference type="AlphaFoldDB" id="A0A2U9GIT5"/>
<dbReference type="Pfam" id="PF00078">
    <property type="entry name" value="RVT_1"/>
    <property type="match status" value="2"/>
</dbReference>
<dbReference type="PANTHER" id="PTHR34047:SF2">
    <property type="entry name" value="NUCLEAR INTRON MATURASE 1, MITOCHONDRIAL"/>
    <property type="match status" value="1"/>
</dbReference>
<organism evidence="2">
    <name type="scientific">Psammoneis japonica</name>
    <dbReference type="NCBI Taxonomy" id="517775"/>
    <lineage>
        <taxon>Eukaryota</taxon>
        <taxon>Sar</taxon>
        <taxon>Stramenopiles</taxon>
        <taxon>Ochrophyta</taxon>
        <taxon>Bacillariophyta</taxon>
        <taxon>Mediophyceae</taxon>
        <taxon>Biddulphiophycidae</taxon>
        <taxon>Triceratiales</taxon>
        <taxon>Plagiogrammaceae</taxon>
        <taxon>Psammoneis</taxon>
    </lineage>
</organism>
<dbReference type="SUPFAM" id="SSF56672">
    <property type="entry name" value="DNA/RNA polymerases"/>
    <property type="match status" value="1"/>
</dbReference>
<dbReference type="PANTHER" id="PTHR34047">
    <property type="entry name" value="NUCLEAR INTRON MATURASE 1, MITOCHONDRIAL-RELATED"/>
    <property type="match status" value="1"/>
</dbReference>
<dbReference type="EMBL" id="MG148339">
    <property type="protein sequence ID" value="AWQ64276.1"/>
    <property type="molecule type" value="Genomic_DNA"/>
</dbReference>
<keyword evidence="2" id="KW-0808">Transferase</keyword>
<dbReference type="InterPro" id="IPR024937">
    <property type="entry name" value="Domain_X"/>
</dbReference>
<reference evidence="2" key="1">
    <citation type="journal article" date="2018" name="Genome Biol. Evol.">
        <title>Recurrent loss, horizontal transfer, and the obscure origins of mitochondrial introns in diatoms (Bacillariophyta).</title>
        <authorList>
            <person name="Guillory W.X."/>
            <person name="Onyshchenko A."/>
            <person name="Ruck E.C."/>
            <person name="Parks M."/>
            <person name="Nakov T."/>
            <person name="Wickett N.J."/>
            <person name="Alverson A.J."/>
        </authorList>
    </citation>
    <scope>NUCLEOTIDE SEQUENCE</scope>
</reference>
<dbReference type="RefSeq" id="YP_009495546.1">
    <property type="nucleotide sequence ID" value="NC_037989.1"/>
</dbReference>
<evidence type="ECO:0000313" key="2">
    <source>
        <dbReference type="EMBL" id="AWQ64276.1"/>
    </source>
</evidence>
<evidence type="ECO:0000259" key="1">
    <source>
        <dbReference type="PROSITE" id="PS50878"/>
    </source>
</evidence>
<feature type="domain" description="Reverse transcriptase" evidence="1">
    <location>
        <begin position="48"/>
        <end position="344"/>
    </location>
</feature>
<sequence length="602" mass="69615">MCKNIVKYNDLINLENLKKGLERTKSNVSPGLDGEIKSQITEKRLIKLHNELSSQKYKPTPSKRVGIPRPDGGTRYLGISSQIDKVVQGAILNKLEPIFEPLFLDVSFGARKGINCHDALKKIKYEWKGVTWIISIDIEKCFDRINHEILLKKLSFYCDKPTLELIRKLFKVGYVDVHNLNDRSKYNVIGTPQGSLISPIMNNIILHGLDEYVVNEVLPAFNKGKSRKKNAEYSKRYTLNDFDKRIVKQYPALNKALLRVKHNEVAKGNKFTAMDGFDPDFRRCHYVRYVDDFLIGFTGPRVEAQQIFELVSNKLKDLKFDISQEKSKIYHSNERNIKYLGIYLRYFKHHKLKLRKDGISTDEITKQVHALQAQSINTVHFRAPIDKMLSKLVDKGLAKCRKDGTVRATGYLRYGMLEDEKIVQRYSAMIRGILNYYSCINRRSDLWKVFAILRKSCALTLAHKHKINSAARVYAKFGPNLTIRNLGKEVACLFYPKSLKTKIDFKTRRGVDLHPSILEIEIDKIPGSTKTNLKTADVCEYDGCDETEHLEAHHLNPMSNIAKRKDLSTFEKALIRRKRKVVMLCKKHHNLLHRKRILENKN</sequence>
<dbReference type="InterPro" id="IPR000477">
    <property type="entry name" value="RT_dom"/>
</dbReference>
<dbReference type="GeneID" id="36957538"/>
<protein>
    <submittedName>
        <fullName evidence="2">Reverse transcriptase</fullName>
    </submittedName>
</protein>
<dbReference type="InterPro" id="IPR051083">
    <property type="entry name" value="GrpII_Intron_Splice-Mob/Def"/>
</dbReference>
<dbReference type="GO" id="GO:0006397">
    <property type="term" value="P:mRNA processing"/>
    <property type="evidence" value="ECO:0007669"/>
    <property type="project" value="InterPro"/>
</dbReference>
<keyword evidence="2" id="KW-0695">RNA-directed DNA polymerase</keyword>
<dbReference type="PROSITE" id="PS50878">
    <property type="entry name" value="RT_POL"/>
    <property type="match status" value="1"/>
</dbReference>
<keyword evidence="2" id="KW-0548">Nucleotidyltransferase</keyword>
<dbReference type="CDD" id="cd01651">
    <property type="entry name" value="RT_G2_intron"/>
    <property type="match status" value="1"/>
</dbReference>
<accession>A0A2U9GIT5</accession>
<dbReference type="GO" id="GO:0005739">
    <property type="term" value="C:mitochondrion"/>
    <property type="evidence" value="ECO:0007669"/>
    <property type="project" value="UniProtKB-ARBA"/>
</dbReference>
<gene>
    <name evidence="2" type="primary">orf2</name>
</gene>
<dbReference type="GO" id="GO:0003964">
    <property type="term" value="F:RNA-directed DNA polymerase activity"/>
    <property type="evidence" value="ECO:0007669"/>
    <property type="project" value="UniProtKB-KW"/>
</dbReference>
<geneLocation type="mitochondrion" evidence="2"/>
<name>A0A2U9GIT5_9STRA</name>
<dbReference type="InterPro" id="IPR043502">
    <property type="entry name" value="DNA/RNA_pol_sf"/>
</dbReference>
<dbReference type="Pfam" id="PF01348">
    <property type="entry name" value="Intron_maturas2"/>
    <property type="match status" value="1"/>
</dbReference>